<dbReference type="CDD" id="cd01335">
    <property type="entry name" value="Radical_SAM"/>
    <property type="match status" value="1"/>
</dbReference>
<protein>
    <submittedName>
        <fullName evidence="1">STM4011 family radical SAM protein</fullName>
    </submittedName>
</protein>
<accession>A0AAU8MNP6</accession>
<sequence>MNLDDHARLVADGRFPAPADAAVPGHLSVLYRGRLSSCNYDCGYCPFAKAYDSRGALRRDAEDLRRFVDWAAQQRRPLSILFTPWGEGLVRRHYRDALTTLSHLPQLRRVAIQTNLCVGMRWLDAVDTARLALWCTYHPSQVARSAFLARCRELDRRGVRHSVGMVARREDLDEIEALRAQLPARTPMWLNAFDPRPPDYYDAAQVERLQLIDPHFRYNLEPAPSLGAPCLTGERVISVDGDGNVRRCHFVAEPLGNLYDGSYAAQLRPRACPNARCDCYIGYAHRPDLPFLRDYAGGVLERVPAAPADA</sequence>
<organism evidence="1">
    <name type="scientific">Lysobacter firmicutimachus</name>
    <dbReference type="NCBI Taxonomy" id="1792846"/>
    <lineage>
        <taxon>Bacteria</taxon>
        <taxon>Pseudomonadati</taxon>
        <taxon>Pseudomonadota</taxon>
        <taxon>Gammaproteobacteria</taxon>
        <taxon>Lysobacterales</taxon>
        <taxon>Lysobacteraceae</taxon>
        <taxon>Lysobacter</taxon>
    </lineage>
</organism>
<dbReference type="AlphaFoldDB" id="A0AAU8MNP6"/>
<dbReference type="InterPro" id="IPR047771">
    <property type="entry name" value="Radical_SAM_STM4011-like"/>
</dbReference>
<proteinExistence type="predicted"/>
<dbReference type="RefSeq" id="WP_363796907.1">
    <property type="nucleotide sequence ID" value="NZ_CP159925.1"/>
</dbReference>
<dbReference type="EMBL" id="CP159925">
    <property type="protein sequence ID" value="XCO74045.1"/>
    <property type="molecule type" value="Genomic_DNA"/>
</dbReference>
<dbReference type="InterPro" id="IPR013785">
    <property type="entry name" value="Aldolase_TIM"/>
</dbReference>
<gene>
    <name evidence="1" type="ORF">ABU614_16880</name>
</gene>
<dbReference type="SUPFAM" id="SSF102114">
    <property type="entry name" value="Radical SAM enzymes"/>
    <property type="match status" value="1"/>
</dbReference>
<reference evidence="1" key="1">
    <citation type="submission" date="2024-06" db="EMBL/GenBank/DDBJ databases">
        <authorList>
            <person name="Li S."/>
        </authorList>
    </citation>
    <scope>NUCLEOTIDE SEQUENCE</scope>
    <source>
        <strain evidence="1">SR10</strain>
    </source>
</reference>
<evidence type="ECO:0000313" key="1">
    <source>
        <dbReference type="EMBL" id="XCO74045.1"/>
    </source>
</evidence>
<dbReference type="InterPro" id="IPR058240">
    <property type="entry name" value="rSAM_sf"/>
</dbReference>
<name>A0AAU8MNP6_9GAMM</name>
<dbReference type="Gene3D" id="3.20.20.70">
    <property type="entry name" value="Aldolase class I"/>
    <property type="match status" value="1"/>
</dbReference>
<dbReference type="NCBIfam" id="NF038073">
    <property type="entry name" value="rSAM_STM4011"/>
    <property type="match status" value="1"/>
</dbReference>